<feature type="domain" description="DUF6318" evidence="2">
    <location>
        <begin position="100"/>
        <end position="235"/>
    </location>
</feature>
<feature type="compositionally biased region" description="Low complexity" evidence="1">
    <location>
        <begin position="53"/>
        <end position="90"/>
    </location>
</feature>
<proteinExistence type="predicted"/>
<feature type="region of interest" description="Disordered" evidence="1">
    <location>
        <begin position="53"/>
        <end position="113"/>
    </location>
</feature>
<evidence type="ECO:0000259" key="2">
    <source>
        <dbReference type="Pfam" id="PF19843"/>
    </source>
</evidence>
<dbReference type="AlphaFoldDB" id="A0A4Y3KG15"/>
<sequence length="239" mass="25037">MGKFAAVHMTPTNVTLAEHPVRRRPGQSRRRALWTGTTALALVAVLAACTGDTPAPPSASATATATSAPTASAAPTPSATSTPTSLPSASDDFSSIDLTVPPPRPDALDAPPSKEAAADVATYFALLFSYSAVTHDLRAFDDLSHPECGFCSDFIDEIRGYEAQGVTTEGGAIVVQRADARMQSDDYFIVTTTMSQDSSRELDADGEVTGKNAGFAAKTFEIDVTWYDGSWLVASVVPT</sequence>
<accession>A0A4Y3KG15</accession>
<comment type="caution">
    <text evidence="3">The sequence shown here is derived from an EMBL/GenBank/DDBJ whole genome shotgun (WGS) entry which is preliminary data.</text>
</comment>
<name>A0A4Y3KG15_9CELL</name>
<organism evidence="3 4">
    <name type="scientific">Cellulomonas gelida</name>
    <dbReference type="NCBI Taxonomy" id="1712"/>
    <lineage>
        <taxon>Bacteria</taxon>
        <taxon>Bacillati</taxon>
        <taxon>Actinomycetota</taxon>
        <taxon>Actinomycetes</taxon>
        <taxon>Micrococcales</taxon>
        <taxon>Cellulomonadaceae</taxon>
        <taxon>Cellulomonas</taxon>
    </lineage>
</organism>
<dbReference type="EMBL" id="BJLQ01000004">
    <property type="protein sequence ID" value="GEA83349.1"/>
    <property type="molecule type" value="Genomic_DNA"/>
</dbReference>
<protein>
    <recommendedName>
        <fullName evidence="2">DUF6318 domain-containing protein</fullName>
    </recommendedName>
</protein>
<evidence type="ECO:0000313" key="4">
    <source>
        <dbReference type="Proteomes" id="UP000320461"/>
    </source>
</evidence>
<keyword evidence="4" id="KW-1185">Reference proteome</keyword>
<dbReference type="Pfam" id="PF19843">
    <property type="entry name" value="DUF6318"/>
    <property type="match status" value="1"/>
</dbReference>
<evidence type="ECO:0000313" key="3">
    <source>
        <dbReference type="EMBL" id="GEA83349.1"/>
    </source>
</evidence>
<reference evidence="3 4" key="1">
    <citation type="submission" date="2019-06" db="EMBL/GenBank/DDBJ databases">
        <title>Whole genome shotgun sequence of Cellulomonas gelida NBRC 3748.</title>
        <authorList>
            <person name="Hosoyama A."/>
            <person name="Uohara A."/>
            <person name="Ohji S."/>
            <person name="Ichikawa N."/>
        </authorList>
    </citation>
    <scope>NUCLEOTIDE SEQUENCE [LARGE SCALE GENOMIC DNA]</scope>
    <source>
        <strain evidence="3 4">NBRC 3748</strain>
    </source>
</reference>
<gene>
    <name evidence="3" type="ORF">CGE01nite_06000</name>
</gene>
<dbReference type="InterPro" id="IPR046281">
    <property type="entry name" value="DUF6318"/>
</dbReference>
<dbReference type="Proteomes" id="UP000320461">
    <property type="component" value="Unassembled WGS sequence"/>
</dbReference>
<evidence type="ECO:0000256" key="1">
    <source>
        <dbReference type="SAM" id="MobiDB-lite"/>
    </source>
</evidence>